<evidence type="ECO:0000313" key="1">
    <source>
        <dbReference type="EMBL" id="KAG5629756.1"/>
    </source>
</evidence>
<reference evidence="1 2" key="1">
    <citation type="submission" date="2020-09" db="EMBL/GenBank/DDBJ databases">
        <title>De no assembly of potato wild relative species, Solanum commersonii.</title>
        <authorList>
            <person name="Cho K."/>
        </authorList>
    </citation>
    <scope>NUCLEOTIDE SEQUENCE [LARGE SCALE GENOMIC DNA]</scope>
    <source>
        <strain evidence="1">LZ3.2</strain>
        <tissue evidence="1">Leaf</tissue>
    </source>
</reference>
<evidence type="ECO:0000313" key="2">
    <source>
        <dbReference type="Proteomes" id="UP000824120"/>
    </source>
</evidence>
<keyword evidence="2" id="KW-1185">Reference proteome</keyword>
<organism evidence="1 2">
    <name type="scientific">Solanum commersonii</name>
    <name type="common">Commerson's wild potato</name>
    <name type="synonym">Commerson's nightshade</name>
    <dbReference type="NCBI Taxonomy" id="4109"/>
    <lineage>
        <taxon>Eukaryota</taxon>
        <taxon>Viridiplantae</taxon>
        <taxon>Streptophyta</taxon>
        <taxon>Embryophyta</taxon>
        <taxon>Tracheophyta</taxon>
        <taxon>Spermatophyta</taxon>
        <taxon>Magnoliopsida</taxon>
        <taxon>eudicotyledons</taxon>
        <taxon>Gunneridae</taxon>
        <taxon>Pentapetalae</taxon>
        <taxon>asterids</taxon>
        <taxon>lamiids</taxon>
        <taxon>Solanales</taxon>
        <taxon>Solanaceae</taxon>
        <taxon>Solanoideae</taxon>
        <taxon>Solaneae</taxon>
        <taxon>Solanum</taxon>
    </lineage>
</organism>
<dbReference type="Gene3D" id="3.10.10.10">
    <property type="entry name" value="HIV Type 1 Reverse Transcriptase, subunit A, domain 1"/>
    <property type="match status" value="1"/>
</dbReference>
<accession>A0A9J6AZA1</accession>
<name>A0A9J6AZA1_SOLCO</name>
<protein>
    <submittedName>
        <fullName evidence="1">Uncharacterized protein</fullName>
    </submittedName>
</protein>
<dbReference type="Proteomes" id="UP000824120">
    <property type="component" value="Chromosome 1"/>
</dbReference>
<comment type="caution">
    <text evidence="1">The sequence shown here is derived from an EMBL/GenBank/DDBJ whole genome shotgun (WGS) entry which is preliminary data.</text>
</comment>
<sequence>MMNFDSDGIEEYDELVVHLISVNIGSKPKKYELDTKNPSPHPQDHLLRGTKSKLKLYHRIESGMSSGKGVPKKEVRSGFQMKNEFVPMRPRIDRVCMDYRKLNVRTEKDHFPMPFMDRCWIDLRERVGIVFLM</sequence>
<feature type="non-terminal residue" evidence="1">
    <location>
        <position position="1"/>
    </location>
</feature>
<proteinExistence type="predicted"/>
<dbReference type="SUPFAM" id="SSF56672">
    <property type="entry name" value="DNA/RNA polymerases"/>
    <property type="match status" value="1"/>
</dbReference>
<gene>
    <name evidence="1" type="ORF">H5410_001473</name>
</gene>
<dbReference type="EMBL" id="JACXVP010000001">
    <property type="protein sequence ID" value="KAG5629756.1"/>
    <property type="molecule type" value="Genomic_DNA"/>
</dbReference>
<dbReference type="AlphaFoldDB" id="A0A9J6AZA1"/>
<dbReference type="InterPro" id="IPR043502">
    <property type="entry name" value="DNA/RNA_pol_sf"/>
</dbReference>
<dbReference type="OrthoDB" id="115435at2759"/>